<evidence type="ECO:0000256" key="1">
    <source>
        <dbReference type="SAM" id="MobiDB-lite"/>
    </source>
</evidence>
<dbReference type="Proteomes" id="UP000028045">
    <property type="component" value="Unassembled WGS sequence"/>
</dbReference>
<sequence>METASEAAAATVPAEERIPVSTDHCQQEQPYDNTVRPILDPTTRTGSHFQPLRVPHRDLVVLLLPPTPLKLFQQFLPEQTVQQWVDYTNNPVNFPEDHQGQWKPTSVGKIYI</sequence>
<proteinExistence type="predicted"/>
<reference evidence="2 3" key="1">
    <citation type="journal article" date="2014" name="BMC Genomics">
        <title>Comparative genome sequencing reveals chemotype-specific gene clusters in the toxigenic black mold Stachybotrys.</title>
        <authorList>
            <person name="Semeiks J."/>
            <person name="Borek D."/>
            <person name="Otwinowski Z."/>
            <person name="Grishin N.V."/>
        </authorList>
    </citation>
    <scope>NUCLEOTIDE SEQUENCE [LARGE SCALE GENOMIC DNA]</scope>
    <source>
        <strain evidence="3">CBS 109288 / IBT 7711</strain>
    </source>
</reference>
<dbReference type="HOGENOM" id="CLU_138103_0_0_1"/>
<dbReference type="AlphaFoldDB" id="A0A084AEX4"/>
<organism evidence="2 3">
    <name type="scientific">Stachybotrys chartarum (strain CBS 109288 / IBT 7711)</name>
    <name type="common">Toxic black mold</name>
    <name type="synonym">Stilbospora chartarum</name>
    <dbReference type="NCBI Taxonomy" id="1280523"/>
    <lineage>
        <taxon>Eukaryota</taxon>
        <taxon>Fungi</taxon>
        <taxon>Dikarya</taxon>
        <taxon>Ascomycota</taxon>
        <taxon>Pezizomycotina</taxon>
        <taxon>Sordariomycetes</taxon>
        <taxon>Hypocreomycetidae</taxon>
        <taxon>Hypocreales</taxon>
        <taxon>Stachybotryaceae</taxon>
        <taxon>Stachybotrys</taxon>
    </lineage>
</organism>
<dbReference type="OrthoDB" id="75807at2759"/>
<protein>
    <submittedName>
        <fullName evidence="2">Uncharacterized protein</fullName>
    </submittedName>
</protein>
<gene>
    <name evidence="2" type="ORF">S7711_11519</name>
</gene>
<dbReference type="EMBL" id="KL649652">
    <property type="protein sequence ID" value="KEY63853.1"/>
    <property type="molecule type" value="Genomic_DNA"/>
</dbReference>
<accession>A0A084AEX4</accession>
<evidence type="ECO:0000313" key="3">
    <source>
        <dbReference type="Proteomes" id="UP000028045"/>
    </source>
</evidence>
<feature type="region of interest" description="Disordered" evidence="1">
    <location>
        <begin position="1"/>
        <end position="50"/>
    </location>
</feature>
<evidence type="ECO:0000313" key="2">
    <source>
        <dbReference type="EMBL" id="KEY63853.1"/>
    </source>
</evidence>
<feature type="compositionally biased region" description="Polar residues" evidence="1">
    <location>
        <begin position="23"/>
        <end position="32"/>
    </location>
</feature>
<feature type="compositionally biased region" description="Low complexity" evidence="1">
    <location>
        <begin position="1"/>
        <end position="13"/>
    </location>
</feature>
<keyword evidence="3" id="KW-1185">Reference proteome</keyword>
<name>A0A084AEX4_STACB</name>